<dbReference type="RefSeq" id="WP_183618653.1">
    <property type="nucleotide sequence ID" value="NZ_CAJHAH010000002.1"/>
</dbReference>
<dbReference type="EMBL" id="JACHXL010000001">
    <property type="protein sequence ID" value="MBB3106181.1"/>
    <property type="molecule type" value="Genomic_DNA"/>
</dbReference>
<gene>
    <name evidence="2" type="ORF">FHS24_000672</name>
</gene>
<evidence type="ECO:0000313" key="2">
    <source>
        <dbReference type="EMBL" id="MBB3106181.1"/>
    </source>
</evidence>
<reference evidence="2 3" key="1">
    <citation type="submission" date="2020-08" db="EMBL/GenBank/DDBJ databases">
        <title>Genomic Encyclopedia of Type Strains, Phase III (KMG-III): the genomes of soil and plant-associated and newly described type strains.</title>
        <authorList>
            <person name="Whitman W."/>
        </authorList>
    </citation>
    <scope>NUCLEOTIDE SEQUENCE [LARGE SCALE GENOMIC DNA]</scope>
    <source>
        <strain evidence="2 3">CECT 5885</strain>
    </source>
</reference>
<dbReference type="AlphaFoldDB" id="A0A839T9R5"/>
<feature type="transmembrane region" description="Helical" evidence="1">
    <location>
        <begin position="46"/>
        <end position="67"/>
    </location>
</feature>
<keyword evidence="3" id="KW-1185">Reference proteome</keyword>
<sequence>MVNVEQGGFGSAILHPLARYILGLSIANLAQLWAAAMHKIVKAQMIVVMIIVTRWFSVKMAAIVVRWHDLIVFNSHTLDNSFLYANAG</sequence>
<keyword evidence="1" id="KW-1133">Transmembrane helix</keyword>
<name>A0A839T9R5_9GAMM</name>
<proteinExistence type="predicted"/>
<dbReference type="Proteomes" id="UP000588111">
    <property type="component" value="Unassembled WGS sequence"/>
</dbReference>
<organism evidence="2 3">
    <name type="scientific">Psychrobacter luti</name>
    <dbReference type="NCBI Taxonomy" id="198481"/>
    <lineage>
        <taxon>Bacteria</taxon>
        <taxon>Pseudomonadati</taxon>
        <taxon>Pseudomonadota</taxon>
        <taxon>Gammaproteobacteria</taxon>
        <taxon>Moraxellales</taxon>
        <taxon>Moraxellaceae</taxon>
        <taxon>Psychrobacter</taxon>
    </lineage>
</organism>
<feature type="transmembrane region" description="Helical" evidence="1">
    <location>
        <begin position="17"/>
        <end position="34"/>
    </location>
</feature>
<evidence type="ECO:0000256" key="1">
    <source>
        <dbReference type="SAM" id="Phobius"/>
    </source>
</evidence>
<protein>
    <submittedName>
        <fullName evidence="2">Uncharacterized protein</fullName>
    </submittedName>
</protein>
<accession>A0A839T9R5</accession>
<evidence type="ECO:0000313" key="3">
    <source>
        <dbReference type="Proteomes" id="UP000588111"/>
    </source>
</evidence>
<keyword evidence="1" id="KW-0472">Membrane</keyword>
<comment type="caution">
    <text evidence="2">The sequence shown here is derived from an EMBL/GenBank/DDBJ whole genome shotgun (WGS) entry which is preliminary data.</text>
</comment>
<keyword evidence="1" id="KW-0812">Transmembrane</keyword>